<dbReference type="GO" id="GO:0006313">
    <property type="term" value="P:DNA transposition"/>
    <property type="evidence" value="ECO:0007669"/>
    <property type="project" value="InterPro"/>
</dbReference>
<evidence type="ECO:0000313" key="2">
    <source>
        <dbReference type="EMBL" id="SDW16712.1"/>
    </source>
</evidence>
<evidence type="ECO:0000259" key="1">
    <source>
        <dbReference type="Pfam" id="PF01548"/>
    </source>
</evidence>
<evidence type="ECO:0000313" key="3">
    <source>
        <dbReference type="Proteomes" id="UP000182589"/>
    </source>
</evidence>
<gene>
    <name evidence="2" type="ORF">SAMN04489725_102248</name>
</gene>
<accession>A0A1H2RBA2</accession>
<protein>
    <recommendedName>
        <fullName evidence="1">Transposase IS110-like N-terminal domain-containing protein</fullName>
    </recommendedName>
</protein>
<dbReference type="AlphaFoldDB" id="A0A1H2RBA2"/>
<reference evidence="3" key="1">
    <citation type="submission" date="2016-10" db="EMBL/GenBank/DDBJ databases">
        <authorList>
            <person name="Varghese N."/>
        </authorList>
    </citation>
    <scope>NUCLEOTIDE SEQUENCE [LARGE SCALE GENOMIC DNA]</scope>
    <source>
        <strain evidence="3">DSM 12489</strain>
    </source>
</reference>
<feature type="domain" description="Transposase IS110-like N-terminal" evidence="1">
    <location>
        <begin position="4"/>
        <end position="34"/>
    </location>
</feature>
<keyword evidence="3" id="KW-1185">Reference proteome</keyword>
<proteinExistence type="predicted"/>
<dbReference type="EMBL" id="FNOJ01000002">
    <property type="protein sequence ID" value="SDW16712.1"/>
    <property type="molecule type" value="Genomic_DNA"/>
</dbReference>
<organism evidence="2 3">
    <name type="scientific">Alicyclobacillus hesperidum</name>
    <dbReference type="NCBI Taxonomy" id="89784"/>
    <lineage>
        <taxon>Bacteria</taxon>
        <taxon>Bacillati</taxon>
        <taxon>Bacillota</taxon>
        <taxon>Bacilli</taxon>
        <taxon>Bacillales</taxon>
        <taxon>Alicyclobacillaceae</taxon>
        <taxon>Alicyclobacillus</taxon>
    </lineage>
</organism>
<dbReference type="InterPro" id="IPR002525">
    <property type="entry name" value="Transp_IS110-like_N"/>
</dbReference>
<dbReference type="GO" id="GO:0003677">
    <property type="term" value="F:DNA binding"/>
    <property type="evidence" value="ECO:0007669"/>
    <property type="project" value="InterPro"/>
</dbReference>
<dbReference type="GO" id="GO:0004803">
    <property type="term" value="F:transposase activity"/>
    <property type="evidence" value="ECO:0007669"/>
    <property type="project" value="InterPro"/>
</dbReference>
<feature type="non-terminal residue" evidence="2">
    <location>
        <position position="34"/>
    </location>
</feature>
<name>A0A1H2RBA2_9BACL</name>
<dbReference type="Pfam" id="PF01548">
    <property type="entry name" value="DEDD_Tnp_IS110"/>
    <property type="match status" value="1"/>
</dbReference>
<dbReference type="Proteomes" id="UP000182589">
    <property type="component" value="Unassembled WGS sequence"/>
</dbReference>
<sequence>MYFIGIDIGKRQHEACIIDSSGQIQSKMFRFSNT</sequence>